<evidence type="ECO:0000256" key="1">
    <source>
        <dbReference type="SAM" id="MobiDB-lite"/>
    </source>
</evidence>
<dbReference type="EMBL" id="VDCV01000019">
    <property type="protein sequence ID" value="KAB5512240.1"/>
    <property type="molecule type" value="Genomic_DNA"/>
</dbReference>
<feature type="signal peptide" evidence="2">
    <location>
        <begin position="1"/>
        <end position="24"/>
    </location>
</feature>
<evidence type="ECO:0000256" key="2">
    <source>
        <dbReference type="SAM" id="SignalP"/>
    </source>
</evidence>
<sequence>MAHKFFLKFLVLFLALSFVRSPVAVPTTSEFLKGSLRSNDEIPVQDMLAQVIPPSLPPSLSCSGQMFVFLSRSNDDAVDLSNGEMLVLDMGEGYVEERMDLQSTDYPGTGANNRHNPKTPGRA</sequence>
<name>A0A5N5J288_9ROSI</name>
<protein>
    <submittedName>
        <fullName evidence="3">Uncharacterized protein</fullName>
    </submittedName>
</protein>
<organism evidence="3 4">
    <name type="scientific">Salix brachista</name>
    <dbReference type="NCBI Taxonomy" id="2182728"/>
    <lineage>
        <taxon>Eukaryota</taxon>
        <taxon>Viridiplantae</taxon>
        <taxon>Streptophyta</taxon>
        <taxon>Embryophyta</taxon>
        <taxon>Tracheophyta</taxon>
        <taxon>Spermatophyta</taxon>
        <taxon>Magnoliopsida</taxon>
        <taxon>eudicotyledons</taxon>
        <taxon>Gunneridae</taxon>
        <taxon>Pentapetalae</taxon>
        <taxon>rosids</taxon>
        <taxon>fabids</taxon>
        <taxon>Malpighiales</taxon>
        <taxon>Salicaceae</taxon>
        <taxon>Saliceae</taxon>
        <taxon>Salix</taxon>
    </lineage>
</organism>
<feature type="compositionally biased region" description="Polar residues" evidence="1">
    <location>
        <begin position="101"/>
        <end position="114"/>
    </location>
</feature>
<feature type="chain" id="PRO_5024283369" evidence="2">
    <location>
        <begin position="25"/>
        <end position="123"/>
    </location>
</feature>
<evidence type="ECO:0000313" key="3">
    <source>
        <dbReference type="EMBL" id="KAB5512240.1"/>
    </source>
</evidence>
<dbReference type="PANTHER" id="PTHR33474">
    <property type="entry name" value="TRANSMEMBRANE PROTEIN"/>
    <property type="match status" value="1"/>
</dbReference>
<feature type="region of interest" description="Disordered" evidence="1">
    <location>
        <begin position="99"/>
        <end position="123"/>
    </location>
</feature>
<gene>
    <name evidence="3" type="ORF">DKX38_029268</name>
</gene>
<proteinExistence type="predicted"/>
<dbReference type="AlphaFoldDB" id="A0A5N5J288"/>
<keyword evidence="4" id="KW-1185">Reference proteome</keyword>
<comment type="caution">
    <text evidence="3">The sequence shown here is derived from an EMBL/GenBank/DDBJ whole genome shotgun (WGS) entry which is preliminary data.</text>
</comment>
<keyword evidence="2" id="KW-0732">Signal</keyword>
<accession>A0A5N5J288</accession>
<dbReference type="PANTHER" id="PTHR33474:SF28">
    <property type="entry name" value="OS01G0815400 PROTEIN"/>
    <property type="match status" value="1"/>
</dbReference>
<dbReference type="Proteomes" id="UP000326939">
    <property type="component" value="Chromosome 19"/>
</dbReference>
<evidence type="ECO:0000313" key="4">
    <source>
        <dbReference type="Proteomes" id="UP000326939"/>
    </source>
</evidence>
<reference evidence="4" key="1">
    <citation type="journal article" date="2019" name="Gigascience">
        <title>De novo genome assembly of the endangered Acer yangbiense, a plant species with extremely small populations endemic to Yunnan Province, China.</title>
        <authorList>
            <person name="Yang J."/>
            <person name="Wariss H.M."/>
            <person name="Tao L."/>
            <person name="Zhang R."/>
            <person name="Yun Q."/>
            <person name="Hollingsworth P."/>
            <person name="Dao Z."/>
            <person name="Luo G."/>
            <person name="Guo H."/>
            <person name="Ma Y."/>
            <person name="Sun W."/>
        </authorList>
    </citation>
    <scope>NUCLEOTIDE SEQUENCE [LARGE SCALE GENOMIC DNA]</scope>
    <source>
        <strain evidence="4">cv. br00</strain>
    </source>
</reference>